<feature type="domain" description="LITAF" evidence="9">
    <location>
        <begin position="42"/>
        <end position="124"/>
    </location>
</feature>
<evidence type="ECO:0000259" key="9">
    <source>
        <dbReference type="PROSITE" id="PS51837"/>
    </source>
</evidence>
<dbReference type="PROSITE" id="PS51837">
    <property type="entry name" value="LITAF"/>
    <property type="match status" value="1"/>
</dbReference>
<dbReference type="GO" id="GO:0005765">
    <property type="term" value="C:lysosomal membrane"/>
    <property type="evidence" value="ECO:0007669"/>
    <property type="project" value="UniProtKB-SubCell"/>
</dbReference>
<evidence type="ECO:0000256" key="7">
    <source>
        <dbReference type="ARBA" id="ARBA00023136"/>
    </source>
</evidence>
<evidence type="ECO:0000256" key="6">
    <source>
        <dbReference type="ARBA" id="ARBA00022833"/>
    </source>
</evidence>
<dbReference type="Proteomes" id="UP001231518">
    <property type="component" value="Chromosome 7"/>
</dbReference>
<dbReference type="InterPro" id="IPR037519">
    <property type="entry name" value="LITAF_fam"/>
</dbReference>
<dbReference type="PANTHER" id="PTHR23292:SF14">
    <property type="entry name" value="FI16615P1-RELATED"/>
    <property type="match status" value="1"/>
</dbReference>
<dbReference type="PANTHER" id="PTHR23292">
    <property type="entry name" value="LIPOPOLYSACCHARIDE-INDUCED TUMOR NECROSIS FACTOR-ALPHA FACTOR"/>
    <property type="match status" value="1"/>
</dbReference>
<dbReference type="SMART" id="SM00714">
    <property type="entry name" value="LITAF"/>
    <property type="match status" value="1"/>
</dbReference>
<sequence>MPDSELSRANVMENMPPNARPQMGEMPMHSMPQAAQPLMPQQPQLVPVSQVPLGPEPVSVNCPACGASVITTVQSRSTTKTHLMAMFLCCCCPILVCLPYCMDSCQNADHLCPNCNAYLGTYKR</sequence>
<name>A0AAD7YQ48_MYTSE</name>
<comment type="subcellular location">
    <subcellularLocation>
        <location evidence="2">Endosome membrane</location>
        <topology evidence="2">Peripheral membrane protein</topology>
    </subcellularLocation>
    <subcellularLocation>
        <location evidence="1">Late endosome membrane</location>
    </subcellularLocation>
    <subcellularLocation>
        <location evidence="3">Lysosome membrane</location>
        <topology evidence="3">Peripheral membrane protein</topology>
        <orientation evidence="3">Cytoplasmic side</orientation>
    </subcellularLocation>
</comment>
<evidence type="ECO:0000313" key="10">
    <source>
        <dbReference type="EMBL" id="KAJ8724908.1"/>
    </source>
</evidence>
<dbReference type="EMBL" id="JARGEI010000010">
    <property type="protein sequence ID" value="KAJ8724908.1"/>
    <property type="molecule type" value="Genomic_DNA"/>
</dbReference>
<keyword evidence="7" id="KW-0472">Membrane</keyword>
<evidence type="ECO:0000256" key="2">
    <source>
        <dbReference type="ARBA" id="ARBA00004481"/>
    </source>
</evidence>
<dbReference type="Pfam" id="PF10601">
    <property type="entry name" value="zf-LITAF-like"/>
    <property type="match status" value="1"/>
</dbReference>
<organism evidence="10 11">
    <name type="scientific">Mythimna separata</name>
    <name type="common">Oriental armyworm</name>
    <name type="synonym">Pseudaletia separata</name>
    <dbReference type="NCBI Taxonomy" id="271217"/>
    <lineage>
        <taxon>Eukaryota</taxon>
        <taxon>Metazoa</taxon>
        <taxon>Ecdysozoa</taxon>
        <taxon>Arthropoda</taxon>
        <taxon>Hexapoda</taxon>
        <taxon>Insecta</taxon>
        <taxon>Pterygota</taxon>
        <taxon>Neoptera</taxon>
        <taxon>Endopterygota</taxon>
        <taxon>Lepidoptera</taxon>
        <taxon>Glossata</taxon>
        <taxon>Ditrysia</taxon>
        <taxon>Noctuoidea</taxon>
        <taxon>Noctuidae</taxon>
        <taxon>Noctuinae</taxon>
        <taxon>Hadenini</taxon>
        <taxon>Mythimna</taxon>
    </lineage>
</organism>
<comment type="caution">
    <text evidence="10">The sequence shown here is derived from an EMBL/GenBank/DDBJ whole genome shotgun (WGS) entry which is preliminary data.</text>
</comment>
<comment type="similarity">
    <text evidence="4">Belongs to the CDIP1/LITAF family.</text>
</comment>
<evidence type="ECO:0000256" key="1">
    <source>
        <dbReference type="ARBA" id="ARBA00004414"/>
    </source>
</evidence>
<dbReference type="GO" id="GO:0008270">
    <property type="term" value="F:zinc ion binding"/>
    <property type="evidence" value="ECO:0007669"/>
    <property type="project" value="TreeGrafter"/>
</dbReference>
<evidence type="ECO:0000256" key="4">
    <source>
        <dbReference type="ARBA" id="ARBA00005975"/>
    </source>
</evidence>
<evidence type="ECO:0000256" key="5">
    <source>
        <dbReference type="ARBA" id="ARBA00022723"/>
    </source>
</evidence>
<dbReference type="GO" id="GO:0031902">
    <property type="term" value="C:late endosome membrane"/>
    <property type="evidence" value="ECO:0007669"/>
    <property type="project" value="UniProtKB-SubCell"/>
</dbReference>
<proteinExistence type="inferred from homology"/>
<protein>
    <recommendedName>
        <fullName evidence="9">LITAF domain-containing protein</fullName>
    </recommendedName>
</protein>
<evidence type="ECO:0000256" key="3">
    <source>
        <dbReference type="ARBA" id="ARBA00004630"/>
    </source>
</evidence>
<evidence type="ECO:0000256" key="8">
    <source>
        <dbReference type="SAM" id="MobiDB-lite"/>
    </source>
</evidence>
<keyword evidence="6" id="KW-0862">Zinc</keyword>
<keyword evidence="5" id="KW-0479">Metal-binding</keyword>
<accession>A0AAD7YQ48</accession>
<keyword evidence="11" id="KW-1185">Reference proteome</keyword>
<feature type="region of interest" description="Disordered" evidence="8">
    <location>
        <begin position="1"/>
        <end position="30"/>
    </location>
</feature>
<evidence type="ECO:0000313" key="11">
    <source>
        <dbReference type="Proteomes" id="UP001231518"/>
    </source>
</evidence>
<dbReference type="InterPro" id="IPR006629">
    <property type="entry name" value="LITAF"/>
</dbReference>
<reference evidence="10" key="1">
    <citation type="submission" date="2023-03" db="EMBL/GenBank/DDBJ databases">
        <title>Chromosome-level genomes of two armyworms, Mythimna separata and Mythimna loreyi, provide insights into the biosynthesis and reception of sex pheromones.</title>
        <authorList>
            <person name="Zhao H."/>
        </authorList>
    </citation>
    <scope>NUCLEOTIDE SEQUENCE</scope>
    <source>
        <strain evidence="10">BeijingLab</strain>
        <tissue evidence="10">Pupa</tissue>
    </source>
</reference>
<gene>
    <name evidence="10" type="ORF">PYW07_015866</name>
</gene>
<dbReference type="AlphaFoldDB" id="A0AAD7YQ48"/>